<protein>
    <submittedName>
        <fullName evidence="1">Phage protein</fullName>
    </submittedName>
</protein>
<gene>
    <name evidence="1" type="ORF">ABRZ08_13180</name>
</gene>
<sequence length="142" mass="14714">MANEVKTYSPDRVKVIVGVAALSGFADGTFVDIEPLGDGVTSEAGADGEVARAMSLDQRHTITVTLQQTSRSNDVLSALHLADQVSGGDGAVPVAVTDLRGTTLFGGTGWVVKQAKATFAKGLEAREWTLEAVGLFHNGGTN</sequence>
<reference evidence="1" key="1">
    <citation type="submission" date="2024-05" db="EMBL/GenBank/DDBJ databases">
        <authorList>
            <person name="Luo Y.-C."/>
            <person name="Nicholds J."/>
            <person name="Mortimer T."/>
            <person name="Maboni G."/>
        </authorList>
    </citation>
    <scope>NUCLEOTIDE SEQUENCE</scope>
    <source>
        <strain evidence="1">140124</strain>
    </source>
</reference>
<dbReference type="Pfam" id="PF11681">
    <property type="entry name" value="Phage_Tube_PhiTE"/>
    <property type="match status" value="1"/>
</dbReference>
<dbReference type="EMBL" id="CP158268">
    <property type="protein sequence ID" value="XDJ85133.1"/>
    <property type="molecule type" value="Genomic_DNA"/>
</dbReference>
<dbReference type="RefSeq" id="WP_368641767.1">
    <property type="nucleotide sequence ID" value="NZ_CP158268.1"/>
</dbReference>
<dbReference type="AlphaFoldDB" id="A0AB39G640"/>
<dbReference type="InterPro" id="IPR021695">
    <property type="entry name" value="Phage_KPP10_Orf10"/>
</dbReference>
<organism evidence="1">
    <name type="scientific">Castellaniella ginsengisoli</name>
    <dbReference type="NCBI Taxonomy" id="546114"/>
    <lineage>
        <taxon>Bacteria</taxon>
        <taxon>Pseudomonadati</taxon>
        <taxon>Pseudomonadota</taxon>
        <taxon>Betaproteobacteria</taxon>
        <taxon>Burkholderiales</taxon>
        <taxon>Alcaligenaceae</taxon>
        <taxon>Castellaniella</taxon>
    </lineage>
</organism>
<accession>A0AB39G640</accession>
<dbReference type="NCBIfam" id="NF047581">
    <property type="entry name" value="gp105_phage_fam"/>
    <property type="match status" value="1"/>
</dbReference>
<name>A0AB39G640_9BURK</name>
<evidence type="ECO:0000313" key="1">
    <source>
        <dbReference type="EMBL" id="XDJ85133.1"/>
    </source>
</evidence>
<proteinExistence type="predicted"/>